<feature type="disulfide bond" evidence="12">
    <location>
        <begin position="59"/>
        <end position="99"/>
    </location>
</feature>
<reference evidence="18" key="1">
    <citation type="submission" date="2025-08" db="UniProtKB">
        <authorList>
            <consortium name="RefSeq"/>
        </authorList>
    </citation>
    <scope>IDENTIFICATION</scope>
</reference>
<feature type="domain" description="Ephrin RBD" evidence="16">
    <location>
        <begin position="26"/>
        <end position="167"/>
    </location>
</feature>
<dbReference type="AlphaFoldDB" id="A0A6P7WKE1"/>
<dbReference type="OrthoDB" id="6250301at2759"/>
<keyword evidence="4 15" id="KW-0732">Signal</keyword>
<dbReference type="Proteomes" id="UP000515156">
    <property type="component" value="Chromosome 14"/>
</dbReference>
<evidence type="ECO:0000256" key="10">
    <source>
        <dbReference type="ARBA" id="ARBA00069523"/>
    </source>
</evidence>
<dbReference type="InParanoid" id="A0A6P7WKE1"/>
<evidence type="ECO:0000313" key="18">
    <source>
        <dbReference type="RefSeq" id="XP_030043797.1"/>
    </source>
</evidence>
<keyword evidence="7" id="KW-0325">Glycoprotein</keyword>
<dbReference type="Pfam" id="PF00812">
    <property type="entry name" value="Ephrin"/>
    <property type="match status" value="1"/>
</dbReference>
<comment type="function">
    <text evidence="9">Cell surface GPI-bound ligand for Eph receptors, a family of receptor tyrosine kinases which are crucial for migration, repulsion and adhesion during neuronal, vascular and epithelial development. Binds promiscuously Eph receptors residing on adjacent cells, leading to contact-dependent bidirectional signaling into neighboring cells. May play a role in the interaction between activated B-lymphocytes and dendritic cells in tonsils.</text>
</comment>
<evidence type="ECO:0000256" key="3">
    <source>
        <dbReference type="ARBA" id="ARBA00022622"/>
    </source>
</evidence>
<evidence type="ECO:0000256" key="5">
    <source>
        <dbReference type="ARBA" id="ARBA00023136"/>
    </source>
</evidence>
<protein>
    <recommendedName>
        <fullName evidence="10">Ephrin-A4</fullName>
    </recommendedName>
    <alternativeName>
        <fullName evidence="11">EPH-related receptor tyrosine kinase ligand 4</fullName>
    </alternativeName>
</protein>
<evidence type="ECO:0000256" key="2">
    <source>
        <dbReference type="ARBA" id="ARBA00022475"/>
    </source>
</evidence>
<dbReference type="GO" id="GO:0007411">
    <property type="term" value="P:axon guidance"/>
    <property type="evidence" value="ECO:0007669"/>
    <property type="project" value="TreeGrafter"/>
</dbReference>
<dbReference type="PRINTS" id="PR01347">
    <property type="entry name" value="EPHRIN"/>
</dbReference>
<dbReference type="InterPro" id="IPR001799">
    <property type="entry name" value="Ephrin_RBD"/>
</dbReference>
<feature type="region of interest" description="Disordered" evidence="14">
    <location>
        <begin position="160"/>
        <end position="201"/>
    </location>
</feature>
<accession>A0A6P7WKE1</accession>
<comment type="similarity">
    <text evidence="12 13">Belongs to the ephrin family.</text>
</comment>
<evidence type="ECO:0000256" key="11">
    <source>
        <dbReference type="ARBA" id="ARBA00078735"/>
    </source>
</evidence>
<feature type="signal peptide" evidence="15">
    <location>
        <begin position="1"/>
        <end position="26"/>
    </location>
</feature>
<dbReference type="InterPro" id="IPR008972">
    <property type="entry name" value="Cupredoxin"/>
</dbReference>
<dbReference type="CDD" id="cd10425">
    <property type="entry name" value="Ephrin-A_Ectodomain"/>
    <property type="match status" value="1"/>
</dbReference>
<dbReference type="GO" id="GO:0098552">
    <property type="term" value="C:side of membrane"/>
    <property type="evidence" value="ECO:0007669"/>
    <property type="project" value="UniProtKB-KW"/>
</dbReference>
<proteinExistence type="inferred from homology"/>
<evidence type="ECO:0000256" key="14">
    <source>
        <dbReference type="SAM" id="MobiDB-lite"/>
    </source>
</evidence>
<evidence type="ECO:0000256" key="12">
    <source>
        <dbReference type="PROSITE-ProRule" id="PRU00884"/>
    </source>
</evidence>
<dbReference type="PANTHER" id="PTHR11304:SF42">
    <property type="entry name" value="EPHRIN-A4"/>
    <property type="match status" value="1"/>
</dbReference>
<keyword evidence="2" id="KW-1003">Cell membrane</keyword>
<dbReference type="SUPFAM" id="SSF49503">
    <property type="entry name" value="Cupredoxins"/>
    <property type="match status" value="1"/>
</dbReference>
<evidence type="ECO:0000256" key="13">
    <source>
        <dbReference type="RuleBase" id="RU004375"/>
    </source>
</evidence>
<evidence type="ECO:0000256" key="1">
    <source>
        <dbReference type="ARBA" id="ARBA00004609"/>
    </source>
</evidence>
<keyword evidence="8" id="KW-0449">Lipoprotein</keyword>
<keyword evidence="17" id="KW-1185">Reference proteome</keyword>
<comment type="subcellular location">
    <subcellularLocation>
        <location evidence="1">Cell membrane</location>
        <topology evidence="1">Lipid-anchor</topology>
        <topology evidence="1">GPI-anchor</topology>
    </subcellularLocation>
</comment>
<evidence type="ECO:0000256" key="9">
    <source>
        <dbReference type="ARBA" id="ARBA00056022"/>
    </source>
</evidence>
<dbReference type="InterPro" id="IPR031328">
    <property type="entry name" value="Ephrin"/>
</dbReference>
<dbReference type="PANTHER" id="PTHR11304">
    <property type="entry name" value="EPHRIN"/>
    <property type="match status" value="1"/>
</dbReference>
<evidence type="ECO:0000256" key="4">
    <source>
        <dbReference type="ARBA" id="ARBA00022729"/>
    </source>
</evidence>
<evidence type="ECO:0000259" key="16">
    <source>
        <dbReference type="PROSITE" id="PS51551"/>
    </source>
</evidence>
<keyword evidence="6 12" id="KW-1015">Disulfide bond</keyword>
<dbReference type="GO" id="GO:0046875">
    <property type="term" value="F:ephrin receptor binding"/>
    <property type="evidence" value="ECO:0007669"/>
    <property type="project" value="InterPro"/>
</dbReference>
<dbReference type="FunFam" id="2.60.40.420:FF:000057">
    <property type="entry name" value="Ephrin A4"/>
    <property type="match status" value="1"/>
</dbReference>
<dbReference type="InterPro" id="IPR034252">
    <property type="entry name" value="Ephrin-A_Ecto"/>
</dbReference>
<dbReference type="GeneID" id="115458105"/>
<feature type="compositionally biased region" description="Polar residues" evidence="14">
    <location>
        <begin position="184"/>
        <end position="201"/>
    </location>
</feature>
<dbReference type="FunCoup" id="A0A6P7WKE1">
    <property type="interactions" value="1019"/>
</dbReference>
<keyword evidence="5 13" id="KW-0472">Membrane</keyword>
<feature type="chain" id="PRO_5027715088" description="Ephrin-A4" evidence="15">
    <location>
        <begin position="27"/>
        <end position="226"/>
    </location>
</feature>
<evidence type="ECO:0000256" key="15">
    <source>
        <dbReference type="SAM" id="SignalP"/>
    </source>
</evidence>
<evidence type="ECO:0000256" key="7">
    <source>
        <dbReference type="ARBA" id="ARBA00023180"/>
    </source>
</evidence>
<dbReference type="RefSeq" id="XP_030043797.1">
    <property type="nucleotide sequence ID" value="XM_030187937.1"/>
</dbReference>
<comment type="caution">
    <text evidence="12">Lacks conserved residue(s) required for the propagation of feature annotation.</text>
</comment>
<dbReference type="PROSITE" id="PS51551">
    <property type="entry name" value="EPHRIN_RBD_2"/>
    <property type="match status" value="1"/>
</dbReference>
<evidence type="ECO:0000256" key="6">
    <source>
        <dbReference type="ARBA" id="ARBA00023157"/>
    </source>
</evidence>
<dbReference type="CTD" id="1945"/>
<evidence type="ECO:0000256" key="8">
    <source>
        <dbReference type="ARBA" id="ARBA00023288"/>
    </source>
</evidence>
<evidence type="ECO:0000313" key="17">
    <source>
        <dbReference type="Proteomes" id="UP000515156"/>
    </source>
</evidence>
<sequence length="226" mass="25638">MHWGDLLLRGLFWGGLVLEGIRRVCSLRHAVYWNSSNQRFLRDDYSVQVDINDYLDIYCPHYESNIPSEHTESFTLYMVDREGYEGCYETPGAFKRWECNKPYAPFGPIRFSEKIQRFTPFSLGFEFRPGEDYYYISAPTIGSVGSCLKLLVSVCCPPSTMKSQTEIPKSQPRGRGGAGGRTMQGKTSGQGDATRTTGNSARCTEPPGWLHIFSFTLLLLLLLLHH</sequence>
<dbReference type="GO" id="GO:0005886">
    <property type="term" value="C:plasma membrane"/>
    <property type="evidence" value="ECO:0007669"/>
    <property type="project" value="UniProtKB-SubCell"/>
</dbReference>
<dbReference type="KEGG" id="muo:115458105"/>
<dbReference type="InterPro" id="IPR019765">
    <property type="entry name" value="Ephrin_CS"/>
</dbReference>
<dbReference type="PROSITE" id="PS01299">
    <property type="entry name" value="EPHRIN_RBD_1"/>
    <property type="match status" value="1"/>
</dbReference>
<dbReference type="Gene3D" id="2.60.40.420">
    <property type="entry name" value="Cupredoxins - blue copper proteins"/>
    <property type="match status" value="1"/>
</dbReference>
<name>A0A6P7WKE1_9AMPH</name>
<gene>
    <name evidence="18" type="primary">EFNA4</name>
</gene>
<keyword evidence="3" id="KW-0336">GPI-anchor</keyword>
<dbReference type="GO" id="GO:0048013">
    <property type="term" value="P:ephrin receptor signaling pathway"/>
    <property type="evidence" value="ECO:0007669"/>
    <property type="project" value="InterPro"/>
</dbReference>
<organism evidence="17 18">
    <name type="scientific">Microcaecilia unicolor</name>
    <dbReference type="NCBI Taxonomy" id="1415580"/>
    <lineage>
        <taxon>Eukaryota</taxon>
        <taxon>Metazoa</taxon>
        <taxon>Chordata</taxon>
        <taxon>Craniata</taxon>
        <taxon>Vertebrata</taxon>
        <taxon>Euteleostomi</taxon>
        <taxon>Amphibia</taxon>
        <taxon>Gymnophiona</taxon>
        <taxon>Siphonopidae</taxon>
        <taxon>Microcaecilia</taxon>
    </lineage>
</organism>